<dbReference type="AlphaFoldDB" id="A0A7R9D9E0"/>
<feature type="transmembrane region" description="Helical" evidence="1">
    <location>
        <begin position="96"/>
        <end position="114"/>
    </location>
</feature>
<evidence type="ECO:0000313" key="2">
    <source>
        <dbReference type="EMBL" id="CAD7409573.1"/>
    </source>
</evidence>
<organism evidence="2">
    <name type="scientific">Timema cristinae</name>
    <name type="common">Walking stick</name>
    <dbReference type="NCBI Taxonomy" id="61476"/>
    <lineage>
        <taxon>Eukaryota</taxon>
        <taxon>Metazoa</taxon>
        <taxon>Ecdysozoa</taxon>
        <taxon>Arthropoda</taxon>
        <taxon>Hexapoda</taxon>
        <taxon>Insecta</taxon>
        <taxon>Pterygota</taxon>
        <taxon>Neoptera</taxon>
        <taxon>Polyneoptera</taxon>
        <taxon>Phasmatodea</taxon>
        <taxon>Timematodea</taxon>
        <taxon>Timematoidea</taxon>
        <taxon>Timematidae</taxon>
        <taxon>Timema</taxon>
    </lineage>
</organism>
<keyword evidence="1" id="KW-0812">Transmembrane</keyword>
<proteinExistence type="predicted"/>
<evidence type="ECO:0000256" key="1">
    <source>
        <dbReference type="SAM" id="Phobius"/>
    </source>
</evidence>
<dbReference type="EMBL" id="OC321176">
    <property type="protein sequence ID" value="CAD7409573.1"/>
    <property type="molecule type" value="Genomic_DNA"/>
</dbReference>
<name>A0A7R9D9E0_TIMCR</name>
<keyword evidence="1" id="KW-1133">Transmembrane helix</keyword>
<sequence length="190" mass="22597">MRETNDSLWWLHGLTRYSRSILDYRRRGDQDLSLLTFGNVTNEFLIRVLISSFYDVHALRHVLAKLEHNKGSQSAKNTEHSSSSYLYFISKVRRSYRMNFFTLLILIVLGFLFLESDDNGFALAMFRRRKGKTRYIRRFHNIPNEKKIKEALKIKRIKGYYRSHPVVKRRPTRAGLEPGYEWVFSKGEDN</sequence>
<accession>A0A7R9D9E0</accession>
<reference evidence="2" key="1">
    <citation type="submission" date="2020-11" db="EMBL/GenBank/DDBJ databases">
        <authorList>
            <person name="Tran Van P."/>
        </authorList>
    </citation>
    <scope>NUCLEOTIDE SEQUENCE</scope>
</reference>
<keyword evidence="1" id="KW-0472">Membrane</keyword>
<gene>
    <name evidence="2" type="ORF">TCEB3V08_LOCUS10090</name>
</gene>
<protein>
    <submittedName>
        <fullName evidence="2">Uncharacterized protein</fullName>
    </submittedName>
</protein>